<evidence type="ECO:0000313" key="1">
    <source>
        <dbReference type="EMBL" id="RXJ74314.1"/>
    </source>
</evidence>
<keyword evidence="2" id="KW-1185">Reference proteome</keyword>
<protein>
    <submittedName>
        <fullName evidence="1">Uncharacterized protein</fullName>
    </submittedName>
</protein>
<organism evidence="1 2">
    <name type="scientific">Veronia nyctiphanis</name>
    <dbReference type="NCBI Taxonomy" id="1278244"/>
    <lineage>
        <taxon>Bacteria</taxon>
        <taxon>Pseudomonadati</taxon>
        <taxon>Pseudomonadota</taxon>
        <taxon>Gammaproteobacteria</taxon>
        <taxon>Vibrionales</taxon>
        <taxon>Vibrionaceae</taxon>
        <taxon>Veronia</taxon>
    </lineage>
</organism>
<accession>A0A4Q0YVR3</accession>
<name>A0A4Q0YVR3_9GAMM</name>
<gene>
    <name evidence="1" type="ORF">CS022_04490</name>
</gene>
<sequence>MIEQGKSQKELLGTLKQLAEQGVALESLSPEDQKKLAELAAKAGIPPQQLNEVFAKVKNQVEFEKANGKSAAAQLSEGQARNQKMAGVKLLENEIIKMTLEGKTLDTLSPERQQNIKNLVQGLGMTQQQFGAFVTQTQQQLAKAATA</sequence>
<reference evidence="1 2" key="1">
    <citation type="submission" date="2017-10" db="EMBL/GenBank/DDBJ databases">
        <title>Nyctiphanis sp. nov., isolated from the stomach of the euphausiid Nyctiphanes simplex (Hansen, 1911) in the Gulf of California.</title>
        <authorList>
            <person name="Gomez-Gil B."/>
            <person name="Aguilar-Mendez M."/>
            <person name="Lopez-Cortes A."/>
            <person name="Gomez-Gutierrez J."/>
            <person name="Roque A."/>
            <person name="Lang E."/>
            <person name="Gonzalez-Castillo A."/>
        </authorList>
    </citation>
    <scope>NUCLEOTIDE SEQUENCE [LARGE SCALE GENOMIC DNA]</scope>
    <source>
        <strain evidence="1 2">CAIM 600</strain>
    </source>
</reference>
<proteinExistence type="predicted"/>
<dbReference type="AlphaFoldDB" id="A0A4Q0YVR3"/>
<dbReference type="EMBL" id="PEIB01000003">
    <property type="protein sequence ID" value="RXJ74314.1"/>
    <property type="molecule type" value="Genomic_DNA"/>
</dbReference>
<comment type="caution">
    <text evidence="1">The sequence shown here is derived from an EMBL/GenBank/DDBJ whole genome shotgun (WGS) entry which is preliminary data.</text>
</comment>
<dbReference type="RefSeq" id="WP_129121278.1">
    <property type="nucleotide sequence ID" value="NZ_PEIB01000003.1"/>
</dbReference>
<dbReference type="Proteomes" id="UP000290287">
    <property type="component" value="Unassembled WGS sequence"/>
</dbReference>
<evidence type="ECO:0000313" key="2">
    <source>
        <dbReference type="Proteomes" id="UP000290287"/>
    </source>
</evidence>